<dbReference type="Gene3D" id="3.40.50.720">
    <property type="entry name" value="NAD(P)-binding Rossmann-like Domain"/>
    <property type="match status" value="1"/>
</dbReference>
<gene>
    <name evidence="2" type="ORF">GCM10010993_35110</name>
</gene>
<evidence type="ECO:0000313" key="2">
    <source>
        <dbReference type="EMBL" id="GGC53675.1"/>
    </source>
</evidence>
<dbReference type="InterPro" id="IPR048423">
    <property type="entry name" value="DRL_cat"/>
</dbReference>
<keyword evidence="3" id="KW-1185">Reference proteome</keyword>
<feature type="domain" description="Oxidoreductase DRL-like catalytic" evidence="1">
    <location>
        <begin position="118"/>
        <end position="277"/>
    </location>
</feature>
<comment type="caution">
    <text evidence="2">The sequence shown here is derived from an EMBL/GenBank/DDBJ whole genome shotgun (WGS) entry which is preliminary data.</text>
</comment>
<sequence>MSHNAKIKVGLVGTGWIIRGLVKLLQKNTDMTVSGILTRREGVIEGLEIAKDFVFQTPEKLFLRSDVIVVSTGDPIYSTAVIMEAFKYNLPVVTMDADTMVTTGTFLAKHGLITEANGDQPGCLATLRNEILEMGFTPLVYGNIKGFLNKKPMFDDMSYWALKQGFSLSSVTSFTDGTKVQIEQALVANAFGAGIAQQGLVGIQTEDFEHSGFQLAEIAEETGIPISDYILSKTAPPGIFIVSTHREEMRNELRTYKMGDGPYYHHYKPTHLCFFEIAGTVKKLMQRQEVLIDNGKNPTISVAAVAKRSLEKGDFILNGIGSFDTRGEAVRIADELDHVPIGLLKNVILKENVEEGQIICFSDIDIPPSIALSAWFDTLKEQRENMKINLSVGEFNNQP</sequence>
<dbReference type="PANTHER" id="PTHR37850">
    <property type="entry name" value="STRU PROTEIN"/>
    <property type="match status" value="1"/>
</dbReference>
<dbReference type="PANTHER" id="PTHR37850:SF1">
    <property type="entry name" value="SAF DOMAIN PROTEIN"/>
    <property type="match status" value="1"/>
</dbReference>
<proteinExistence type="predicted"/>
<name>A0ABQ1N4L1_9BACT</name>
<protein>
    <recommendedName>
        <fullName evidence="1">Oxidoreductase DRL-like catalytic domain-containing protein</fullName>
    </recommendedName>
</protein>
<dbReference type="CDD" id="cd11616">
    <property type="entry name" value="SAF_DH_OX_like"/>
    <property type="match status" value="1"/>
</dbReference>
<dbReference type="EMBL" id="BMFD01000022">
    <property type="protein sequence ID" value="GGC53675.1"/>
    <property type="molecule type" value="Genomic_DNA"/>
</dbReference>
<evidence type="ECO:0000313" key="3">
    <source>
        <dbReference type="Proteomes" id="UP000635885"/>
    </source>
</evidence>
<accession>A0ABQ1N4L1</accession>
<dbReference type="InterPro" id="IPR036291">
    <property type="entry name" value="NAD(P)-bd_dom_sf"/>
</dbReference>
<evidence type="ECO:0000259" key="1">
    <source>
        <dbReference type="Pfam" id="PF21135"/>
    </source>
</evidence>
<organism evidence="2 3">
    <name type="scientific">Belliella aquatica</name>
    <dbReference type="NCBI Taxonomy" id="1323734"/>
    <lineage>
        <taxon>Bacteria</taxon>
        <taxon>Pseudomonadati</taxon>
        <taxon>Bacteroidota</taxon>
        <taxon>Cytophagia</taxon>
        <taxon>Cytophagales</taxon>
        <taxon>Cyclobacteriaceae</taxon>
        <taxon>Belliella</taxon>
    </lineage>
</organism>
<dbReference type="Pfam" id="PF21135">
    <property type="entry name" value="DRL_cat"/>
    <property type="match status" value="1"/>
</dbReference>
<dbReference type="Proteomes" id="UP000635885">
    <property type="component" value="Unassembled WGS sequence"/>
</dbReference>
<reference evidence="3" key="1">
    <citation type="journal article" date="2019" name="Int. J. Syst. Evol. Microbiol.">
        <title>The Global Catalogue of Microorganisms (GCM) 10K type strain sequencing project: providing services to taxonomists for standard genome sequencing and annotation.</title>
        <authorList>
            <consortium name="The Broad Institute Genomics Platform"/>
            <consortium name="The Broad Institute Genome Sequencing Center for Infectious Disease"/>
            <person name="Wu L."/>
            <person name="Ma J."/>
        </authorList>
    </citation>
    <scope>NUCLEOTIDE SEQUENCE [LARGE SCALE GENOMIC DNA]</scope>
    <source>
        <strain evidence="3">CGMCC 1.12479</strain>
    </source>
</reference>
<dbReference type="RefSeq" id="WP_188444416.1">
    <property type="nucleotide sequence ID" value="NZ_BMFD01000022.1"/>
</dbReference>
<dbReference type="SUPFAM" id="SSF51735">
    <property type="entry name" value="NAD(P)-binding Rossmann-fold domains"/>
    <property type="match status" value="1"/>
</dbReference>